<geneLocation type="plasmid" evidence="1 2">
    <name>pLPCN-3</name>
</geneLocation>
<dbReference type="RefSeq" id="WP_193137664.1">
    <property type="nucleotide sequence ID" value="NZ_CP050503.1"/>
</dbReference>
<keyword evidence="1" id="KW-0614">Plasmid</keyword>
<protein>
    <submittedName>
        <fullName evidence="1">Uncharacterized protein</fullName>
    </submittedName>
</protein>
<gene>
    <name evidence="1" type="ORF">HCJ88_15830</name>
</gene>
<proteinExistence type="predicted"/>
<dbReference type="EMBL" id="CP050503">
    <property type="protein sequence ID" value="QOP57245.1"/>
    <property type="molecule type" value="Genomic_DNA"/>
</dbReference>
<dbReference type="Proteomes" id="UP000593972">
    <property type="component" value="Plasmid pLPCN-3"/>
</dbReference>
<evidence type="ECO:0000313" key="2">
    <source>
        <dbReference type="Proteomes" id="UP000593972"/>
    </source>
</evidence>
<evidence type="ECO:0000313" key="1">
    <source>
        <dbReference type="EMBL" id="QOP57245.1"/>
    </source>
</evidence>
<organism evidence="1 2">
    <name type="scientific">Lacticaseibacillus paracasei</name>
    <name type="common">Lactobacillus paracasei</name>
    <dbReference type="NCBI Taxonomy" id="1597"/>
    <lineage>
        <taxon>Bacteria</taxon>
        <taxon>Bacillati</taxon>
        <taxon>Bacillota</taxon>
        <taxon>Bacilli</taxon>
        <taxon>Lactobacillales</taxon>
        <taxon>Lactobacillaceae</taxon>
        <taxon>Lacticaseibacillus</taxon>
    </lineage>
</organism>
<sequence length="93" mass="10392">MAEQSGIWLRDTYLTRPIVQNGVSYSVLVGKDWVKKHNRFPVEKGALVVIGEIQPPGTLAHLLVLRVTYLQAQRDGSLVFNGNRVPDVPKNLI</sequence>
<name>A0ABD7BWR5_LACPA</name>
<accession>A0ABD7BWR5</accession>
<reference evidence="1 2" key="1">
    <citation type="submission" date="2020-03" db="EMBL/GenBank/DDBJ databases">
        <title>Complete genome sequence of Lactobacillus paracasei strain NFFJ04, isolated from animal feed.</title>
        <authorList>
            <person name="Jung J.Y."/>
        </authorList>
    </citation>
    <scope>NUCLEOTIDE SEQUENCE [LARGE SCALE GENOMIC DNA]</scope>
    <source>
        <strain evidence="1 2">NFFJ04</strain>
        <plasmid evidence="1 2">pLPCN-3</plasmid>
    </source>
</reference>
<dbReference type="AlphaFoldDB" id="A0ABD7BWR5"/>